<reference evidence="1" key="1">
    <citation type="submission" date="2022-02" db="EMBL/GenBank/DDBJ databases">
        <title>Characterization of Tn125 harboring carbapenem-resistant Acinetobacter bereziniae clinical isolates.</title>
        <authorList>
            <person name="Wong N.-K."/>
            <person name="Pan Q."/>
        </authorList>
    </citation>
    <scope>NUCLEOTIDE SEQUENCE</scope>
    <source>
        <strain evidence="1">GD03393</strain>
    </source>
</reference>
<dbReference type="EMBL" id="CP092085">
    <property type="protein sequence ID" value="UUN95940.1"/>
    <property type="molecule type" value="Genomic_DNA"/>
</dbReference>
<evidence type="ECO:0000313" key="1">
    <source>
        <dbReference type="EMBL" id="UUN95940.1"/>
    </source>
</evidence>
<accession>A0A8I1DKT7</accession>
<name>A0A8I1DKT7_ACIBZ</name>
<dbReference type="RefSeq" id="WP_198114825.1">
    <property type="nucleotide sequence ID" value="NZ_CP066121.1"/>
</dbReference>
<dbReference type="AlphaFoldDB" id="A0A8I1DKT7"/>
<evidence type="ECO:0000313" key="2">
    <source>
        <dbReference type="Proteomes" id="UP000644140"/>
    </source>
</evidence>
<gene>
    <name evidence="1" type="ORF">I9054_011135</name>
</gene>
<protein>
    <submittedName>
        <fullName evidence="1">Uncharacterized protein</fullName>
    </submittedName>
</protein>
<dbReference type="Proteomes" id="UP000644140">
    <property type="component" value="Chromosome"/>
</dbReference>
<proteinExistence type="predicted"/>
<sequence length="538" mass="60187">MGYYSPQTESIQSEKMVLKSYYPTNINIKYRDTPELSPNEKQVVADKLKIDLTPQYSEQVLTNSVRFKLGNDVYVDRNGVMFRNINSTTNIGISSGSVNYGTGEVEIDSWTPSSANAISLQSLTTTTDAIELNHISFRIPVIPIRPSSVTVVLSTVEFGALTIQFDELGKVDTAKAHGSVNYETGFVDIDFYTKTEITEANRPQIEAKDWYNVLLEYEELNKKYINVPVWVVPDSVKYNAVAYTYIPLDASILGLSATRLPPNGRVPIFRVGDIGIVSAAKSMVMPDHIAGKTYILDDKRISWCELQDSKGVKVPFDMYVVDYDYGEVTLNGDFAINALTPPLSIEYRYQDMGLIRDVQISGQVTFTKPLTHNYEAENTIVGSALVVGDMYARYSNMFSQGTWSNVWVDEPTGAPISARYNDALYPIVMTNKGAIQERWALVFTDNTNFRIIGQYSGQIGTGNINSDNAPINPVTGVPYFKIKKEGWGTGWVNGNVIFFDTHAAMHPVWVIRTVKQSEPTELTDQFQIMLRGDIDRIL</sequence>
<organism evidence="1 2">
    <name type="scientific">Acinetobacter bereziniae</name>
    <name type="common">Acinetobacter genomosp. 10</name>
    <dbReference type="NCBI Taxonomy" id="106648"/>
    <lineage>
        <taxon>Bacteria</taxon>
        <taxon>Pseudomonadati</taxon>
        <taxon>Pseudomonadota</taxon>
        <taxon>Gammaproteobacteria</taxon>
        <taxon>Moraxellales</taxon>
        <taxon>Moraxellaceae</taxon>
        <taxon>Acinetobacter</taxon>
    </lineage>
</organism>